<reference evidence="2" key="1">
    <citation type="journal article" date="2019" name="Int. J. Syst. Evol. Microbiol.">
        <title>The Global Catalogue of Microorganisms (GCM) 10K type strain sequencing project: providing services to taxonomists for standard genome sequencing and annotation.</title>
        <authorList>
            <consortium name="The Broad Institute Genomics Platform"/>
            <consortium name="The Broad Institute Genome Sequencing Center for Infectious Disease"/>
            <person name="Wu L."/>
            <person name="Ma J."/>
        </authorList>
    </citation>
    <scope>NUCLEOTIDE SEQUENCE [LARGE SCALE GENOMIC DNA]</scope>
    <source>
        <strain evidence="2">GH52</strain>
    </source>
</reference>
<dbReference type="RefSeq" id="WP_377769173.1">
    <property type="nucleotide sequence ID" value="NZ_JBHUHO010000002.1"/>
</dbReference>
<proteinExistence type="predicted"/>
<name>A0ABW4YF26_9BACL</name>
<comment type="caution">
    <text evidence="1">The sequence shown here is derived from an EMBL/GenBank/DDBJ whole genome shotgun (WGS) entry which is preliminary data.</text>
</comment>
<protein>
    <recommendedName>
        <fullName evidence="3">DUF3794 domain-containing protein</fullName>
    </recommendedName>
</protein>
<evidence type="ECO:0000313" key="2">
    <source>
        <dbReference type="Proteomes" id="UP001597362"/>
    </source>
</evidence>
<evidence type="ECO:0000313" key="1">
    <source>
        <dbReference type="EMBL" id="MFD2114197.1"/>
    </source>
</evidence>
<dbReference type="EMBL" id="JBHUHO010000002">
    <property type="protein sequence ID" value="MFD2114197.1"/>
    <property type="molecule type" value="Genomic_DNA"/>
</dbReference>
<keyword evidence="2" id="KW-1185">Reference proteome</keyword>
<sequence length="220" mass="23423">MDFVCNNQHNAQHQCCTPKQQVCPQPSIECLKVLSVICSKSVQKVAEFAIPTASLGIPPGTDINLISLTNIVAQPNRIVMRGTLIEGKVINSGYVPVTATLNILGIPVPIVDQLVSFNLPFQAETECPGACPGDDLQETTPIVEAVLDPVITPVIDALGGLVALSTITLKVIIRTQITVSREKLVQAGVTVLGDINPDRCTVLQPTTATSRTVTFFNGQN</sequence>
<evidence type="ECO:0008006" key="3">
    <source>
        <dbReference type="Google" id="ProtNLM"/>
    </source>
</evidence>
<organism evidence="1 2">
    <name type="scientific">Paenibacillus yanchengensis</name>
    <dbReference type="NCBI Taxonomy" id="2035833"/>
    <lineage>
        <taxon>Bacteria</taxon>
        <taxon>Bacillati</taxon>
        <taxon>Bacillota</taxon>
        <taxon>Bacilli</taxon>
        <taxon>Bacillales</taxon>
        <taxon>Paenibacillaceae</taxon>
        <taxon>Paenibacillus</taxon>
    </lineage>
</organism>
<accession>A0ABW4YF26</accession>
<dbReference type="Proteomes" id="UP001597362">
    <property type="component" value="Unassembled WGS sequence"/>
</dbReference>
<gene>
    <name evidence="1" type="ORF">ACFSJH_00310</name>
</gene>